<comment type="caution">
    <text evidence="1">The sequence shown here is derived from an EMBL/GenBank/DDBJ whole genome shotgun (WGS) entry which is preliminary data.</text>
</comment>
<reference evidence="1 2" key="1">
    <citation type="journal article" date="2019" name="Sci. Rep.">
        <title>Orb-weaving spider Araneus ventricosus genome elucidates the spidroin gene catalogue.</title>
        <authorList>
            <person name="Kono N."/>
            <person name="Nakamura H."/>
            <person name="Ohtoshi R."/>
            <person name="Moran D.A.P."/>
            <person name="Shinohara A."/>
            <person name="Yoshida Y."/>
            <person name="Fujiwara M."/>
            <person name="Mori M."/>
            <person name="Tomita M."/>
            <person name="Arakawa K."/>
        </authorList>
    </citation>
    <scope>NUCLEOTIDE SEQUENCE [LARGE SCALE GENOMIC DNA]</scope>
</reference>
<dbReference type="AlphaFoldDB" id="A0A4Y2UD81"/>
<gene>
    <name evidence="1" type="ORF">AVEN_229226_1</name>
</gene>
<sequence length="123" mass="13928">MVCINYITQNWNPFCCLSVDDLQNKLLNLELPNFVTGIHTFVGWELPECRGIHSCLSVDDLQNRLLNLELPNLSHAYKHLEGGNYQNLVESIPACLHVCRRSTEQTAEPRVTKFVTGIQIFGG</sequence>
<evidence type="ECO:0000313" key="1">
    <source>
        <dbReference type="EMBL" id="GBO09507.1"/>
    </source>
</evidence>
<name>A0A4Y2UD81_ARAVE</name>
<dbReference type="EMBL" id="BGPR01034917">
    <property type="protein sequence ID" value="GBO09507.1"/>
    <property type="molecule type" value="Genomic_DNA"/>
</dbReference>
<dbReference type="Proteomes" id="UP000499080">
    <property type="component" value="Unassembled WGS sequence"/>
</dbReference>
<accession>A0A4Y2UD81</accession>
<protein>
    <submittedName>
        <fullName evidence="1">Uncharacterized protein</fullName>
    </submittedName>
</protein>
<keyword evidence="2" id="KW-1185">Reference proteome</keyword>
<evidence type="ECO:0000313" key="2">
    <source>
        <dbReference type="Proteomes" id="UP000499080"/>
    </source>
</evidence>
<proteinExistence type="predicted"/>
<organism evidence="1 2">
    <name type="scientific">Araneus ventricosus</name>
    <name type="common">Orbweaver spider</name>
    <name type="synonym">Epeira ventricosa</name>
    <dbReference type="NCBI Taxonomy" id="182803"/>
    <lineage>
        <taxon>Eukaryota</taxon>
        <taxon>Metazoa</taxon>
        <taxon>Ecdysozoa</taxon>
        <taxon>Arthropoda</taxon>
        <taxon>Chelicerata</taxon>
        <taxon>Arachnida</taxon>
        <taxon>Araneae</taxon>
        <taxon>Araneomorphae</taxon>
        <taxon>Entelegynae</taxon>
        <taxon>Araneoidea</taxon>
        <taxon>Araneidae</taxon>
        <taxon>Araneus</taxon>
    </lineage>
</organism>